<organism evidence="3 4">
    <name type="scientific">Formosimonas limnophila</name>
    <dbReference type="NCBI Taxonomy" id="1384487"/>
    <lineage>
        <taxon>Bacteria</taxon>
        <taxon>Pseudomonadati</taxon>
        <taxon>Pseudomonadota</taxon>
        <taxon>Betaproteobacteria</taxon>
        <taxon>Burkholderiales</taxon>
        <taxon>Burkholderiaceae</taxon>
        <taxon>Formosimonas</taxon>
    </lineage>
</organism>
<gene>
    <name evidence="3" type="ORF">GCM10009007_15610</name>
</gene>
<evidence type="ECO:0000256" key="1">
    <source>
        <dbReference type="ARBA" id="ARBA00007613"/>
    </source>
</evidence>
<dbReference type="PANTHER" id="PTHR30203">
    <property type="entry name" value="OUTER MEMBRANE CATION EFFLUX PROTEIN"/>
    <property type="match status" value="1"/>
</dbReference>
<dbReference type="Gene3D" id="1.20.1600.10">
    <property type="entry name" value="Outer membrane efflux proteins (OEP)"/>
    <property type="match status" value="1"/>
</dbReference>
<dbReference type="InterPro" id="IPR010131">
    <property type="entry name" value="MdtP/NodT-like"/>
</dbReference>
<keyword evidence="2" id="KW-0812">Transmembrane</keyword>
<keyword evidence="2" id="KW-0564">Palmitate</keyword>
<evidence type="ECO:0000313" key="4">
    <source>
        <dbReference type="Proteomes" id="UP000614287"/>
    </source>
</evidence>
<evidence type="ECO:0000256" key="2">
    <source>
        <dbReference type="RuleBase" id="RU362097"/>
    </source>
</evidence>
<dbReference type="NCBIfam" id="TIGR01845">
    <property type="entry name" value="outer_NodT"/>
    <property type="match status" value="1"/>
</dbReference>
<proteinExistence type="inferred from homology"/>
<dbReference type="AlphaFoldDB" id="A0A8J3G0K6"/>
<accession>A0A8J3G0K6</accession>
<keyword evidence="2" id="KW-0449">Lipoprotein</keyword>
<sequence>MFNFKATAGIFLCCACVCLSSCSHLSEEYHRPELDLPSVPEGVAENISSQAWWESFGDSELNTWIEEALEHNWDIVKAQARIEEANAGMASVKSLQTPRIDAVGNISSSRYKIGTNTAIDELDRITRTASFGLALNWEIDLWGRIKQLNAGAKARWEASQLMKDATALSLSGLVADSYFQWRTLQDKLSITRDGITQLQALTDLEYRRWKAGLGTELKYSQSLAELNAVESQLPLLIEATNRAELTLKVLAGQSPRNLTKSSAMNSAMKTAKIKIPATPVLLDTQLLLRRPDVASAESNLKAAYADVNVSRLERYPRINLSALAGLLASSSAAISGVPIWLDSGLGAAAPIFDSGLNASKIDASVARRDYASAQYQQTVLQAYRELHEALLAQKSSDQYVKLTEVELASRQKALRLTEKSHQAGRTALYEVLSERLKVLHTKLALSDAKQAQLVSRSRFFKAIGGNL</sequence>
<keyword evidence="4" id="KW-1185">Reference proteome</keyword>
<dbReference type="RefSeq" id="WP_189493385.1">
    <property type="nucleotide sequence ID" value="NZ_BMZG01000007.1"/>
</dbReference>
<reference evidence="3" key="2">
    <citation type="submission" date="2020-09" db="EMBL/GenBank/DDBJ databases">
        <authorList>
            <person name="Sun Q."/>
            <person name="Kim S."/>
        </authorList>
    </citation>
    <scope>NUCLEOTIDE SEQUENCE</scope>
    <source>
        <strain evidence="3">KCTC 32501</strain>
    </source>
</reference>
<reference evidence="3" key="1">
    <citation type="journal article" date="2014" name="Int. J. Syst. Evol. Microbiol.">
        <title>Complete genome sequence of Corynebacterium casei LMG S-19264T (=DSM 44701T), isolated from a smear-ripened cheese.</title>
        <authorList>
            <consortium name="US DOE Joint Genome Institute (JGI-PGF)"/>
            <person name="Walter F."/>
            <person name="Albersmeier A."/>
            <person name="Kalinowski J."/>
            <person name="Ruckert C."/>
        </authorList>
    </citation>
    <scope>NUCLEOTIDE SEQUENCE</scope>
    <source>
        <strain evidence="3">KCTC 32501</strain>
    </source>
</reference>
<dbReference type="Proteomes" id="UP000614287">
    <property type="component" value="Unassembled WGS sequence"/>
</dbReference>
<protein>
    <submittedName>
        <fullName evidence="3">RND transporter</fullName>
    </submittedName>
</protein>
<dbReference type="InterPro" id="IPR003423">
    <property type="entry name" value="OMP_efflux"/>
</dbReference>
<dbReference type="Pfam" id="PF02321">
    <property type="entry name" value="OEP"/>
    <property type="match status" value="2"/>
</dbReference>
<evidence type="ECO:0000313" key="3">
    <source>
        <dbReference type="EMBL" id="GHA75343.1"/>
    </source>
</evidence>
<dbReference type="GO" id="GO:0015562">
    <property type="term" value="F:efflux transmembrane transporter activity"/>
    <property type="evidence" value="ECO:0007669"/>
    <property type="project" value="InterPro"/>
</dbReference>
<dbReference type="GO" id="GO:0005886">
    <property type="term" value="C:plasma membrane"/>
    <property type="evidence" value="ECO:0007669"/>
    <property type="project" value="UniProtKB-SubCell"/>
</dbReference>
<comment type="subcellular location">
    <subcellularLocation>
        <location evidence="2">Cell membrane</location>
        <topology evidence="2">Lipid-anchor</topology>
    </subcellularLocation>
</comment>
<keyword evidence="2" id="KW-1134">Transmembrane beta strand</keyword>
<comment type="similarity">
    <text evidence="1 2">Belongs to the outer membrane factor (OMF) (TC 1.B.17) family.</text>
</comment>
<name>A0A8J3G0K6_9BURK</name>
<dbReference type="EMBL" id="BMZG01000007">
    <property type="protein sequence ID" value="GHA75343.1"/>
    <property type="molecule type" value="Genomic_DNA"/>
</dbReference>
<dbReference type="Gene3D" id="2.20.200.10">
    <property type="entry name" value="Outer membrane efflux proteins (OEP)"/>
    <property type="match status" value="1"/>
</dbReference>
<dbReference type="SUPFAM" id="SSF56954">
    <property type="entry name" value="Outer membrane efflux proteins (OEP)"/>
    <property type="match status" value="1"/>
</dbReference>
<comment type="caution">
    <text evidence="3">The sequence shown here is derived from an EMBL/GenBank/DDBJ whole genome shotgun (WGS) entry which is preliminary data.</text>
</comment>
<keyword evidence="2" id="KW-0472">Membrane</keyword>